<sequence>MTPSTRARAVGFGPMASSTLTRIAMQAHDSRVHMRVSLVKASSINGIMLTPASRRARTMIWTLMAEEEGARARFLSLTKRGWRRLEDT</sequence>
<accession>B3R2Q7</accession>
<dbReference type="HOGENOM" id="CLU_2463891_0_0_4"/>
<keyword evidence="2" id="KW-1185">Reference proteome</keyword>
<evidence type="ECO:0000313" key="2">
    <source>
        <dbReference type="Proteomes" id="UP000001692"/>
    </source>
</evidence>
<evidence type="ECO:0000313" key="1">
    <source>
        <dbReference type="EMBL" id="CAQ69730.1"/>
    </source>
</evidence>
<dbReference type="Proteomes" id="UP000001692">
    <property type="component" value="Chromosome 1"/>
</dbReference>
<dbReference type="KEGG" id="cti:RALTA_A1788"/>
<reference evidence="1 2" key="1">
    <citation type="journal article" date="2008" name="Genome Res.">
        <title>Genome sequence of the beta-rhizobium Cupriavidus taiwanensis and comparative genomics of rhizobia.</title>
        <authorList>
            <person name="Amadou C."/>
            <person name="Pascal G."/>
            <person name="Mangenot S."/>
            <person name="Glew M."/>
            <person name="Bontemps C."/>
            <person name="Capela D."/>
            <person name="Carrere S."/>
            <person name="Cruveiller S."/>
            <person name="Dossat C."/>
            <person name="Lajus A."/>
            <person name="Marchetti M."/>
            <person name="Poinsot V."/>
            <person name="Rouy Z."/>
            <person name="Servin B."/>
            <person name="Saad M."/>
            <person name="Schenowitz C."/>
            <person name="Barbe V."/>
            <person name="Batut J."/>
            <person name="Medigue C."/>
            <person name="Masson-Boivin C."/>
        </authorList>
    </citation>
    <scope>NUCLEOTIDE SEQUENCE [LARGE SCALE GENOMIC DNA]</scope>
    <source>
        <strain evidence="2">DSM 17343 / BCRC 17206 / CCUG 44338 / CIP 107171 / LMG 19424 / R1</strain>
    </source>
</reference>
<dbReference type="AlphaFoldDB" id="B3R2Q7"/>
<protein>
    <submittedName>
        <fullName evidence="1">Uncharacterized protein</fullName>
    </submittedName>
</protein>
<dbReference type="EMBL" id="CU633749">
    <property type="protein sequence ID" value="CAQ69730.1"/>
    <property type="molecule type" value="Genomic_DNA"/>
</dbReference>
<name>B3R2Q7_CUPTR</name>
<proteinExistence type="predicted"/>
<gene>
    <name evidence="1" type="ordered locus">RALTA_A1788</name>
</gene>
<organism evidence="1 2">
    <name type="scientific">Cupriavidus taiwanensis (strain DSM 17343 / BCRC 17206 / CCUG 44338 / CIP 107171 / LMG 19424 / R1)</name>
    <name type="common">Ralstonia taiwanensis (strain LMG 19424)</name>
    <dbReference type="NCBI Taxonomy" id="977880"/>
    <lineage>
        <taxon>Bacteria</taxon>
        <taxon>Pseudomonadati</taxon>
        <taxon>Pseudomonadota</taxon>
        <taxon>Betaproteobacteria</taxon>
        <taxon>Burkholderiales</taxon>
        <taxon>Burkholderiaceae</taxon>
        <taxon>Cupriavidus</taxon>
    </lineage>
</organism>